<accession>A0AAP0E251</accession>
<protein>
    <submittedName>
        <fullName evidence="1">Uncharacterized protein</fullName>
    </submittedName>
</protein>
<name>A0AAP0E251_9MAGN</name>
<reference evidence="1 2" key="1">
    <citation type="submission" date="2024-01" db="EMBL/GenBank/DDBJ databases">
        <title>Genome assemblies of Stephania.</title>
        <authorList>
            <person name="Yang L."/>
        </authorList>
    </citation>
    <scope>NUCLEOTIDE SEQUENCE [LARGE SCALE GENOMIC DNA]</scope>
    <source>
        <strain evidence="1">YNDBR</strain>
        <tissue evidence="1">Leaf</tissue>
    </source>
</reference>
<evidence type="ECO:0000313" key="2">
    <source>
        <dbReference type="Proteomes" id="UP001420932"/>
    </source>
</evidence>
<keyword evidence="2" id="KW-1185">Reference proteome</keyword>
<organism evidence="1 2">
    <name type="scientific">Stephania yunnanensis</name>
    <dbReference type="NCBI Taxonomy" id="152371"/>
    <lineage>
        <taxon>Eukaryota</taxon>
        <taxon>Viridiplantae</taxon>
        <taxon>Streptophyta</taxon>
        <taxon>Embryophyta</taxon>
        <taxon>Tracheophyta</taxon>
        <taxon>Spermatophyta</taxon>
        <taxon>Magnoliopsida</taxon>
        <taxon>Ranunculales</taxon>
        <taxon>Menispermaceae</taxon>
        <taxon>Menispermoideae</taxon>
        <taxon>Cissampelideae</taxon>
        <taxon>Stephania</taxon>
    </lineage>
</organism>
<evidence type="ECO:0000313" key="1">
    <source>
        <dbReference type="EMBL" id="KAK9081323.1"/>
    </source>
</evidence>
<dbReference type="AlphaFoldDB" id="A0AAP0E251"/>
<dbReference type="Proteomes" id="UP001420932">
    <property type="component" value="Unassembled WGS sequence"/>
</dbReference>
<gene>
    <name evidence="1" type="ORF">Syun_031102</name>
</gene>
<comment type="caution">
    <text evidence="1">The sequence shown here is derived from an EMBL/GenBank/DDBJ whole genome shotgun (WGS) entry which is preliminary data.</text>
</comment>
<sequence>MKSKSPKYLSFKIEAPQHPALVLLLKRRTFFEPLIFARSIASNLRTSDLSSFLCSVVSAFCYVIRVWRLTDLLTFISTLGLDTETRGDAPRVACRRGPEVAARGIRRVADQAKRGLVTTSEPVEDCYGILFQSALRSNRGALVRQGTRFLSKGQFEKLDEGTRSDRPYKTKTLADTLV</sequence>
<dbReference type="EMBL" id="JBBNAF010000055">
    <property type="protein sequence ID" value="KAK9081323.1"/>
    <property type="molecule type" value="Genomic_DNA"/>
</dbReference>
<proteinExistence type="predicted"/>